<feature type="region of interest" description="Disordered" evidence="1">
    <location>
        <begin position="62"/>
        <end position="92"/>
    </location>
</feature>
<gene>
    <name evidence="2" type="ORF">OJAV_G00215870</name>
</gene>
<reference evidence="2 3" key="2">
    <citation type="submission" date="2019-01" db="EMBL/GenBank/DDBJ databases">
        <title>A chromosome length genome reference of the Java medaka (oryzias javanicus).</title>
        <authorList>
            <person name="Herpin A."/>
            <person name="Takehana Y."/>
            <person name="Naruse K."/>
            <person name="Ansai S."/>
            <person name="Kawaguchi M."/>
        </authorList>
    </citation>
    <scope>NUCLEOTIDE SEQUENCE [LARGE SCALE GENOMIC DNA]</scope>
    <source>
        <strain evidence="2">RS831</strain>
        <tissue evidence="2">Whole body</tissue>
    </source>
</reference>
<dbReference type="EMBL" id="CM012458">
    <property type="protein sequence ID" value="RVE57405.1"/>
    <property type="molecule type" value="Genomic_DNA"/>
</dbReference>
<organism evidence="2 3">
    <name type="scientific">Oryzias javanicus</name>
    <name type="common">Javanese ricefish</name>
    <name type="synonym">Aplocheilus javanicus</name>
    <dbReference type="NCBI Taxonomy" id="123683"/>
    <lineage>
        <taxon>Eukaryota</taxon>
        <taxon>Metazoa</taxon>
        <taxon>Chordata</taxon>
        <taxon>Craniata</taxon>
        <taxon>Vertebrata</taxon>
        <taxon>Euteleostomi</taxon>
        <taxon>Actinopterygii</taxon>
        <taxon>Neopterygii</taxon>
        <taxon>Teleostei</taxon>
        <taxon>Neoteleostei</taxon>
        <taxon>Acanthomorphata</taxon>
        <taxon>Ovalentaria</taxon>
        <taxon>Atherinomorphae</taxon>
        <taxon>Beloniformes</taxon>
        <taxon>Adrianichthyidae</taxon>
        <taxon>Oryziinae</taxon>
        <taxon>Oryzias</taxon>
    </lineage>
</organism>
<evidence type="ECO:0000256" key="1">
    <source>
        <dbReference type="SAM" id="MobiDB-lite"/>
    </source>
</evidence>
<name>A0A3S2NVD5_ORYJA</name>
<sequence>MPVETGLKEHSSNRGGSLQAVPLLLHPFSSREWTSARMTIKRHVKTKYHLSNRECNRQILPEAPESSQRFQNSSLHLSFHTEETSGRSAASR</sequence>
<protein>
    <submittedName>
        <fullName evidence="2">Uncharacterized protein</fullName>
    </submittedName>
</protein>
<proteinExistence type="predicted"/>
<evidence type="ECO:0000313" key="3">
    <source>
        <dbReference type="Proteomes" id="UP000283210"/>
    </source>
</evidence>
<accession>A0A3S2NVD5</accession>
<evidence type="ECO:0000313" key="2">
    <source>
        <dbReference type="EMBL" id="RVE57405.1"/>
    </source>
</evidence>
<dbReference type="AlphaFoldDB" id="A0A3S2NVD5"/>
<feature type="compositionally biased region" description="Polar residues" evidence="1">
    <location>
        <begin position="65"/>
        <end position="76"/>
    </location>
</feature>
<reference evidence="2 3" key="1">
    <citation type="submission" date="2018-11" db="EMBL/GenBank/DDBJ databases">
        <authorList>
            <person name="Lopez-Roques C."/>
            <person name="Donnadieu C."/>
            <person name="Bouchez O."/>
            <person name="Klopp C."/>
            <person name="Cabau C."/>
            <person name="Zahm M."/>
        </authorList>
    </citation>
    <scope>NUCLEOTIDE SEQUENCE [LARGE SCALE GENOMIC DNA]</scope>
    <source>
        <strain evidence="2">RS831</strain>
        <tissue evidence="2">Whole body</tissue>
    </source>
</reference>
<keyword evidence="3" id="KW-1185">Reference proteome</keyword>
<dbReference type="Proteomes" id="UP000283210">
    <property type="component" value="Chromosome 22"/>
</dbReference>